<sequence>MAELHHLGLIGQGQVPSYYKGDVQMKRANLSSKTSITVLTAILASGTLLSACGGNSDKQGNAAPSSSAPSASASASGTAAAAAPEVLGVQLTDMDSGGTLHGQYAGQTVTLATVDGDFADAVKTVAPYFEEVSGAKVVVQSFPGETYMEKIQLDLQVTHNFDAVLMPIANLHGFANSGLIQDLTSFTQNAASPNLDLDDFIPALLDVYGKYQGKLIAFPFKPDVELFFYRKDLFEDADIQAKFKEKTGKDLKVPTTADELKETAAFFTRSLNPDSPTDYGYSHMGSKGNSRWIWTNRLGAYGGTDVDENFQPGFNNEAGIQAMQDAVDLKQYAPKEFMELQWETANQLFADGKVAMMEQWPGLYSTVQGDGSAVKDKVGIAVTPGGAPTLGGWGLSVASQSKQSELAYKLIEFIEGKDVQLLMLKHTVDPTRTSNYNRPEISASNTMYPVLFESFSKGKILADVDAPGLSSQLNDIVELGMQEALSGKSTPEKAIEMMAKSFDKELKAAGLQK</sequence>
<keyword evidence="3" id="KW-0732">Signal</keyword>
<evidence type="ECO:0000313" key="4">
    <source>
        <dbReference type="EMBL" id="THF80379.1"/>
    </source>
</evidence>
<comment type="similarity">
    <text evidence="1">Belongs to the bacterial solute-binding protein 1 family.</text>
</comment>
<dbReference type="Proteomes" id="UP000310636">
    <property type="component" value="Unassembled WGS sequence"/>
</dbReference>
<protein>
    <submittedName>
        <fullName evidence="4">Sugar ABC transporter substrate-binding protein</fullName>
    </submittedName>
</protein>
<evidence type="ECO:0000256" key="3">
    <source>
        <dbReference type="ARBA" id="ARBA00022729"/>
    </source>
</evidence>
<evidence type="ECO:0000313" key="5">
    <source>
        <dbReference type="Proteomes" id="UP000310636"/>
    </source>
</evidence>
<keyword evidence="5" id="KW-1185">Reference proteome</keyword>
<dbReference type="Gene3D" id="3.40.190.10">
    <property type="entry name" value="Periplasmic binding protein-like II"/>
    <property type="match status" value="2"/>
</dbReference>
<dbReference type="OrthoDB" id="9770625at2"/>
<dbReference type="InterPro" id="IPR050490">
    <property type="entry name" value="Bact_solute-bd_prot1"/>
</dbReference>
<gene>
    <name evidence="4" type="ORF">E6C55_10890</name>
</gene>
<name>A0A4S4C3Y9_9BACL</name>
<proteinExistence type="inferred from homology"/>
<organism evidence="4 5">
    <name type="scientific">Cohnella fermenti</name>
    <dbReference type="NCBI Taxonomy" id="2565925"/>
    <lineage>
        <taxon>Bacteria</taxon>
        <taxon>Bacillati</taxon>
        <taxon>Bacillota</taxon>
        <taxon>Bacilli</taxon>
        <taxon>Bacillales</taxon>
        <taxon>Paenibacillaceae</taxon>
        <taxon>Cohnella</taxon>
    </lineage>
</organism>
<dbReference type="PANTHER" id="PTHR43649">
    <property type="entry name" value="ARABINOSE-BINDING PROTEIN-RELATED"/>
    <property type="match status" value="1"/>
</dbReference>
<dbReference type="AlphaFoldDB" id="A0A4S4C3Y9"/>
<dbReference type="InterPro" id="IPR006059">
    <property type="entry name" value="SBP"/>
</dbReference>
<keyword evidence="2" id="KW-0813">Transport</keyword>
<dbReference type="PANTHER" id="PTHR43649:SF34">
    <property type="entry name" value="ABC TRANSPORTER PERIPLASMIC-BINDING PROTEIN YCJN-RELATED"/>
    <property type="match status" value="1"/>
</dbReference>
<reference evidence="4 5" key="1">
    <citation type="submission" date="2019-04" db="EMBL/GenBank/DDBJ databases">
        <title>Cohnella sp. nov. isolated from preserved vegetables.</title>
        <authorList>
            <person name="Lin S.-Y."/>
            <person name="Hung M.-H."/>
            <person name="Young C.-C."/>
        </authorList>
    </citation>
    <scope>NUCLEOTIDE SEQUENCE [LARGE SCALE GENOMIC DNA]</scope>
    <source>
        <strain evidence="4 5">CC-MHH1044</strain>
    </source>
</reference>
<accession>A0A4S4C3Y9</accession>
<evidence type="ECO:0000256" key="1">
    <source>
        <dbReference type="ARBA" id="ARBA00008520"/>
    </source>
</evidence>
<comment type="caution">
    <text evidence="4">The sequence shown here is derived from an EMBL/GenBank/DDBJ whole genome shotgun (WGS) entry which is preliminary data.</text>
</comment>
<dbReference type="CDD" id="cd13585">
    <property type="entry name" value="PBP2_TMBP_like"/>
    <property type="match status" value="1"/>
</dbReference>
<dbReference type="Pfam" id="PF13416">
    <property type="entry name" value="SBP_bac_8"/>
    <property type="match status" value="1"/>
</dbReference>
<dbReference type="EMBL" id="SSOB01000011">
    <property type="protein sequence ID" value="THF80379.1"/>
    <property type="molecule type" value="Genomic_DNA"/>
</dbReference>
<evidence type="ECO:0000256" key="2">
    <source>
        <dbReference type="ARBA" id="ARBA00022448"/>
    </source>
</evidence>
<dbReference type="SUPFAM" id="SSF53850">
    <property type="entry name" value="Periplasmic binding protein-like II"/>
    <property type="match status" value="1"/>
</dbReference>